<evidence type="ECO:0000256" key="1">
    <source>
        <dbReference type="SAM" id="Phobius"/>
    </source>
</evidence>
<keyword evidence="3" id="KW-1185">Reference proteome</keyword>
<protein>
    <submittedName>
        <fullName evidence="2">Uncharacterized protein</fullName>
    </submittedName>
</protein>
<sequence length="97" mass="11069">MSFGFGFIEWASPFNVCLSKGVAFNQGCMWEGKKNLKFFVGDERGNSIAILLLSVCIALFYTGSWLLNWSWLACLNFVLESEKSRQKDTVNMDVFHQ</sequence>
<comment type="caution">
    <text evidence="2">The sequence shown here is derived from an EMBL/GenBank/DDBJ whole genome shotgun (WGS) entry which is preliminary data.</text>
</comment>
<keyword evidence="1" id="KW-0472">Membrane</keyword>
<dbReference type="AlphaFoldDB" id="A0AAN9T0I1"/>
<reference evidence="2 3" key="1">
    <citation type="submission" date="2024-01" db="EMBL/GenBank/DDBJ databases">
        <title>The genomes of 5 underutilized Papilionoideae crops provide insights into root nodulation and disease resistanc.</title>
        <authorList>
            <person name="Jiang F."/>
        </authorList>
    </citation>
    <scope>NUCLEOTIDE SEQUENCE [LARGE SCALE GENOMIC DNA]</scope>
    <source>
        <strain evidence="2">DUOXIRENSHENG_FW03</strain>
        <tissue evidence="2">Leaves</tissue>
    </source>
</reference>
<dbReference type="EMBL" id="JAYMYS010000001">
    <property type="protein sequence ID" value="KAK7411981.1"/>
    <property type="molecule type" value="Genomic_DNA"/>
</dbReference>
<name>A0AAN9T0I1_PSOTE</name>
<keyword evidence="1" id="KW-1133">Transmembrane helix</keyword>
<keyword evidence="1" id="KW-0812">Transmembrane</keyword>
<proteinExistence type="predicted"/>
<feature type="transmembrane region" description="Helical" evidence="1">
    <location>
        <begin position="48"/>
        <end position="79"/>
    </location>
</feature>
<organism evidence="2 3">
    <name type="scientific">Psophocarpus tetragonolobus</name>
    <name type="common">Winged bean</name>
    <name type="synonym">Dolichos tetragonolobus</name>
    <dbReference type="NCBI Taxonomy" id="3891"/>
    <lineage>
        <taxon>Eukaryota</taxon>
        <taxon>Viridiplantae</taxon>
        <taxon>Streptophyta</taxon>
        <taxon>Embryophyta</taxon>
        <taxon>Tracheophyta</taxon>
        <taxon>Spermatophyta</taxon>
        <taxon>Magnoliopsida</taxon>
        <taxon>eudicotyledons</taxon>
        <taxon>Gunneridae</taxon>
        <taxon>Pentapetalae</taxon>
        <taxon>rosids</taxon>
        <taxon>fabids</taxon>
        <taxon>Fabales</taxon>
        <taxon>Fabaceae</taxon>
        <taxon>Papilionoideae</taxon>
        <taxon>50 kb inversion clade</taxon>
        <taxon>NPAAA clade</taxon>
        <taxon>indigoferoid/millettioid clade</taxon>
        <taxon>Phaseoleae</taxon>
        <taxon>Psophocarpus</taxon>
    </lineage>
</organism>
<accession>A0AAN9T0I1</accession>
<evidence type="ECO:0000313" key="3">
    <source>
        <dbReference type="Proteomes" id="UP001386955"/>
    </source>
</evidence>
<evidence type="ECO:0000313" key="2">
    <source>
        <dbReference type="EMBL" id="KAK7411981.1"/>
    </source>
</evidence>
<gene>
    <name evidence="2" type="ORF">VNO78_03426</name>
</gene>
<dbReference type="Proteomes" id="UP001386955">
    <property type="component" value="Unassembled WGS sequence"/>
</dbReference>